<feature type="transmembrane region" description="Helical" evidence="1">
    <location>
        <begin position="152"/>
        <end position="170"/>
    </location>
</feature>
<gene>
    <name evidence="2" type="ORF">H8709_02005</name>
</gene>
<dbReference type="PANTHER" id="PTHR31446:SF29">
    <property type="entry name" value="ACID PHOSPHATASE_VANADIUM-DEPENDENT HALOPEROXIDASE-RELATED PROTEIN"/>
    <property type="match status" value="1"/>
</dbReference>
<keyword evidence="1" id="KW-0472">Membrane</keyword>
<accession>A0A926I9W5</accession>
<protein>
    <submittedName>
        <fullName evidence="2">Divergent PAP2 family protein</fullName>
    </submittedName>
</protein>
<feature type="transmembrane region" description="Helical" evidence="1">
    <location>
        <begin position="68"/>
        <end position="87"/>
    </location>
</feature>
<name>A0A926I9W5_9FIRM</name>
<keyword evidence="3" id="KW-1185">Reference proteome</keyword>
<dbReference type="AlphaFoldDB" id="A0A926I9W5"/>
<evidence type="ECO:0000313" key="3">
    <source>
        <dbReference type="Proteomes" id="UP000660861"/>
    </source>
</evidence>
<sequence length="171" mass="18624">MRVLQQLFSNYSLNVALLSWFAAQLLKTIFTMIRTRELVLERLVGSGGMPSSHSATVAGLTVAMARKFGFSSPMFAVAFVLAAIVMYDAMGVRRAAGEQAKVINKIVFDFKKLGNGDAIQFTKEVADDIADEESELEDEDKLLKEFIGHTPLQVLAGALLGILIAILMPLS</sequence>
<dbReference type="InterPro" id="IPR003832">
    <property type="entry name" value="DUF212"/>
</dbReference>
<proteinExistence type="predicted"/>
<feature type="transmembrane region" description="Helical" evidence="1">
    <location>
        <begin position="12"/>
        <end position="33"/>
    </location>
</feature>
<dbReference type="Proteomes" id="UP000660861">
    <property type="component" value="Unassembled WGS sequence"/>
</dbReference>
<evidence type="ECO:0000313" key="2">
    <source>
        <dbReference type="EMBL" id="MBC8569596.1"/>
    </source>
</evidence>
<organism evidence="2 3">
    <name type="scientific">Zongyangia hominis</name>
    <dbReference type="NCBI Taxonomy" id="2763677"/>
    <lineage>
        <taxon>Bacteria</taxon>
        <taxon>Bacillati</taxon>
        <taxon>Bacillota</taxon>
        <taxon>Clostridia</taxon>
        <taxon>Eubacteriales</taxon>
        <taxon>Oscillospiraceae</taxon>
        <taxon>Zongyangia</taxon>
    </lineage>
</organism>
<dbReference type="RefSeq" id="WP_262396691.1">
    <property type="nucleotide sequence ID" value="NZ_JACRTC010000001.1"/>
</dbReference>
<dbReference type="EMBL" id="JACRTC010000001">
    <property type="protein sequence ID" value="MBC8569596.1"/>
    <property type="molecule type" value="Genomic_DNA"/>
</dbReference>
<dbReference type="Pfam" id="PF02681">
    <property type="entry name" value="DUF212"/>
    <property type="match status" value="1"/>
</dbReference>
<keyword evidence="1" id="KW-0812">Transmembrane</keyword>
<dbReference type="PANTHER" id="PTHR31446">
    <property type="entry name" value="ACID PHOSPHATASE/VANADIUM-DEPENDENT HALOPEROXIDASE-RELATED PROTEIN"/>
    <property type="match status" value="1"/>
</dbReference>
<keyword evidence="1" id="KW-1133">Transmembrane helix</keyword>
<evidence type="ECO:0000256" key="1">
    <source>
        <dbReference type="SAM" id="Phobius"/>
    </source>
</evidence>
<reference evidence="2" key="1">
    <citation type="submission" date="2020-08" db="EMBL/GenBank/DDBJ databases">
        <title>Genome public.</title>
        <authorList>
            <person name="Liu C."/>
            <person name="Sun Q."/>
        </authorList>
    </citation>
    <scope>NUCLEOTIDE SEQUENCE</scope>
    <source>
        <strain evidence="2">NSJ-54</strain>
    </source>
</reference>
<comment type="caution">
    <text evidence="2">The sequence shown here is derived from an EMBL/GenBank/DDBJ whole genome shotgun (WGS) entry which is preliminary data.</text>
</comment>